<dbReference type="AlphaFoldDB" id="A0A8X6TU84"/>
<proteinExistence type="predicted"/>
<dbReference type="EMBL" id="BMAW01018094">
    <property type="protein sequence ID" value="GFT56798.1"/>
    <property type="molecule type" value="Genomic_DNA"/>
</dbReference>
<gene>
    <name evidence="1" type="ORF">NPIL_187111</name>
</gene>
<organism evidence="1 2">
    <name type="scientific">Nephila pilipes</name>
    <name type="common">Giant wood spider</name>
    <name type="synonym">Nephila maculata</name>
    <dbReference type="NCBI Taxonomy" id="299642"/>
    <lineage>
        <taxon>Eukaryota</taxon>
        <taxon>Metazoa</taxon>
        <taxon>Ecdysozoa</taxon>
        <taxon>Arthropoda</taxon>
        <taxon>Chelicerata</taxon>
        <taxon>Arachnida</taxon>
        <taxon>Araneae</taxon>
        <taxon>Araneomorphae</taxon>
        <taxon>Entelegynae</taxon>
        <taxon>Araneoidea</taxon>
        <taxon>Nephilidae</taxon>
        <taxon>Nephila</taxon>
    </lineage>
</organism>
<evidence type="ECO:0000313" key="1">
    <source>
        <dbReference type="EMBL" id="GFT56798.1"/>
    </source>
</evidence>
<evidence type="ECO:0000313" key="2">
    <source>
        <dbReference type="Proteomes" id="UP000887013"/>
    </source>
</evidence>
<protein>
    <submittedName>
        <fullName evidence="1">Uncharacterized protein</fullName>
    </submittedName>
</protein>
<sequence>MANGVWAKHWTRCPFLQRPSRKLSHALFFQRPPRLPNLPEICVQCLFIARDVRARETDPGLRPSPREKFCLFVLNWWLWLENWWATSWTS</sequence>
<reference evidence="1" key="1">
    <citation type="submission" date="2020-08" db="EMBL/GenBank/DDBJ databases">
        <title>Multicomponent nature underlies the extraordinary mechanical properties of spider dragline silk.</title>
        <authorList>
            <person name="Kono N."/>
            <person name="Nakamura H."/>
            <person name="Mori M."/>
            <person name="Yoshida Y."/>
            <person name="Ohtoshi R."/>
            <person name="Malay A.D."/>
            <person name="Moran D.A.P."/>
            <person name="Tomita M."/>
            <person name="Numata K."/>
            <person name="Arakawa K."/>
        </authorList>
    </citation>
    <scope>NUCLEOTIDE SEQUENCE</scope>
</reference>
<keyword evidence="2" id="KW-1185">Reference proteome</keyword>
<comment type="caution">
    <text evidence="1">The sequence shown here is derived from an EMBL/GenBank/DDBJ whole genome shotgun (WGS) entry which is preliminary data.</text>
</comment>
<name>A0A8X6TU84_NEPPI</name>
<dbReference type="Proteomes" id="UP000887013">
    <property type="component" value="Unassembled WGS sequence"/>
</dbReference>
<accession>A0A8X6TU84</accession>